<keyword evidence="3" id="KW-0934">Plastid</keyword>
<dbReference type="CDD" id="cd00158">
    <property type="entry name" value="RHOD"/>
    <property type="match status" value="1"/>
</dbReference>
<dbReference type="InterPro" id="IPR036873">
    <property type="entry name" value="Rhodanese-like_dom_sf"/>
</dbReference>
<organism evidence="3">
    <name type="scientific">Palisada sp</name>
    <dbReference type="NCBI Taxonomy" id="1955416"/>
    <lineage>
        <taxon>Eukaryota</taxon>
        <taxon>Rhodophyta</taxon>
        <taxon>Florideophyceae</taxon>
        <taxon>Rhodymeniophycidae</taxon>
        <taxon>Ceramiales</taxon>
        <taxon>Rhodomelaceae</taxon>
        <taxon>Laurencieae</taxon>
        <taxon>Palisada</taxon>
    </lineage>
</organism>
<dbReference type="GO" id="GO:0004792">
    <property type="term" value="F:thiosulfate-cyanide sulfurtransferase activity"/>
    <property type="evidence" value="ECO:0007669"/>
    <property type="project" value="TreeGrafter"/>
</dbReference>
<proteinExistence type="inferred from homology"/>
<dbReference type="Pfam" id="PF00581">
    <property type="entry name" value="Rhodanese"/>
    <property type="match status" value="1"/>
</dbReference>
<dbReference type="PANTHER" id="PTHR10953">
    <property type="entry name" value="UBIQUITIN-ACTIVATING ENZYME E1"/>
    <property type="match status" value="1"/>
</dbReference>
<dbReference type="InterPro" id="IPR001763">
    <property type="entry name" value="Rhodanese-like_dom"/>
</dbReference>
<feature type="domain" description="Rhodanese" evidence="2">
    <location>
        <begin position="273"/>
        <end position="340"/>
    </location>
</feature>
<comment type="similarity">
    <text evidence="1">Belongs to the HesA/MoeB/ThiF family.</text>
</comment>
<sequence length="356" mass="41061">MLNPKTNLIQLSKKDWLKYSKQMIIESIGSEGQKRIKKSKVLIIGAGGLSCPIMIHLIRSGIEHLGITDSDKVEISNLNRQILYNEEHINHLKVICAQSQLYKINKDCKIITHKYQLTTNNSKEVIRYYDIVIDTSDNFKTRQTIYETCYTLNKAYIYGAVDNFFGQMGVFNYKDGIQYKDLYSQNTIPSHNCNINGIMGITTGYLGTLQAIEAIKMITGYKQKLNNSVVICDLINIKTKTKKIYKHKSSNKADQKDKNSIKPYHKTIREINKSTNAIFIDLKDNKEFEKKHIKKAINIPLKSFKLYKTIKFIKQYQGKGLIFIYCSNFNRTLIISSILKLHQIQHETIKSNNIAI</sequence>
<dbReference type="Gene3D" id="3.40.50.720">
    <property type="entry name" value="NAD(P)-binding Rossmann-like Domain"/>
    <property type="match status" value="1"/>
</dbReference>
<dbReference type="SUPFAM" id="SSF69572">
    <property type="entry name" value="Activating enzymes of the ubiquitin-like proteins"/>
    <property type="match status" value="1"/>
</dbReference>
<dbReference type="FunFam" id="3.40.50.720:FF:000080">
    <property type="entry name" value="Thiazole biosynthesis adenylyltransferase ThiF"/>
    <property type="match status" value="1"/>
</dbReference>
<protein>
    <submittedName>
        <fullName evidence="3">Molybdopterin biosynthesis protein</fullName>
    </submittedName>
</protein>
<dbReference type="InterPro" id="IPR000594">
    <property type="entry name" value="ThiF_NAD_FAD-bd"/>
</dbReference>
<keyword evidence="3" id="KW-0150">Chloroplast</keyword>
<dbReference type="EMBL" id="MF101453">
    <property type="protein sequence ID" value="ARW68794.1"/>
    <property type="molecule type" value="Genomic_DNA"/>
</dbReference>
<evidence type="ECO:0000259" key="2">
    <source>
        <dbReference type="PROSITE" id="PS50206"/>
    </source>
</evidence>
<dbReference type="GO" id="GO:0008641">
    <property type="term" value="F:ubiquitin-like modifier activating enzyme activity"/>
    <property type="evidence" value="ECO:0007669"/>
    <property type="project" value="InterPro"/>
</dbReference>
<dbReference type="PROSITE" id="PS50206">
    <property type="entry name" value="RHODANESE_3"/>
    <property type="match status" value="1"/>
</dbReference>
<dbReference type="Gene3D" id="3.40.250.10">
    <property type="entry name" value="Rhodanese-like domain"/>
    <property type="match status" value="1"/>
</dbReference>
<dbReference type="PANTHER" id="PTHR10953:SF102">
    <property type="entry name" value="ADENYLYLTRANSFERASE AND SULFURTRANSFERASE MOCS3"/>
    <property type="match status" value="1"/>
</dbReference>
<dbReference type="InterPro" id="IPR045886">
    <property type="entry name" value="ThiF/MoeB/HesA"/>
</dbReference>
<gene>
    <name evidence="3" type="primary">moeB</name>
</gene>
<dbReference type="InterPro" id="IPR035985">
    <property type="entry name" value="Ubiquitin-activating_enz"/>
</dbReference>
<dbReference type="GO" id="GO:0005737">
    <property type="term" value="C:cytoplasm"/>
    <property type="evidence" value="ECO:0007669"/>
    <property type="project" value="TreeGrafter"/>
</dbReference>
<accession>A0A1Z1MSV6</accession>
<dbReference type="GO" id="GO:0016779">
    <property type="term" value="F:nucleotidyltransferase activity"/>
    <property type="evidence" value="ECO:0007669"/>
    <property type="project" value="TreeGrafter"/>
</dbReference>
<reference evidence="3" key="1">
    <citation type="journal article" date="2017" name="J. Phycol.">
        <title>Analysis of chloroplast genomes and a supermatrix inform reclassification of the Rhodomelaceae (Rhodophyta).</title>
        <authorList>
            <person name="Diaz-Tapia P."/>
            <person name="Maggs C.A."/>
            <person name="West J.A."/>
            <person name="Verbruggen H."/>
        </authorList>
    </citation>
    <scope>NUCLEOTIDE SEQUENCE</scope>
    <source>
        <strain evidence="3">PD1686</strain>
    </source>
</reference>
<dbReference type="SUPFAM" id="SSF52821">
    <property type="entry name" value="Rhodanese/Cell cycle control phosphatase"/>
    <property type="match status" value="1"/>
</dbReference>
<name>A0A1Z1MSV6_9FLOR</name>
<geneLocation type="chloroplast" evidence="3"/>
<dbReference type="Pfam" id="PF00899">
    <property type="entry name" value="ThiF"/>
    <property type="match status" value="1"/>
</dbReference>
<dbReference type="CDD" id="cd00757">
    <property type="entry name" value="ThiF_MoeB_HesA_family"/>
    <property type="match status" value="1"/>
</dbReference>
<evidence type="ECO:0000256" key="1">
    <source>
        <dbReference type="ARBA" id="ARBA00009919"/>
    </source>
</evidence>
<dbReference type="AlphaFoldDB" id="A0A1Z1MSV6"/>
<evidence type="ECO:0000313" key="3">
    <source>
        <dbReference type="EMBL" id="ARW68794.1"/>
    </source>
</evidence>